<dbReference type="SMART" id="SM00829">
    <property type="entry name" value="PKS_ER"/>
    <property type="match status" value="1"/>
</dbReference>
<dbReference type="GO" id="GO:0016491">
    <property type="term" value="F:oxidoreductase activity"/>
    <property type="evidence" value="ECO:0007669"/>
    <property type="project" value="InterPro"/>
</dbReference>
<dbReference type="RefSeq" id="WP_009070903.1">
    <property type="nucleotide sequence ID" value="NZ_JH597761.1"/>
</dbReference>
<dbReference type="SUPFAM" id="SSF50129">
    <property type="entry name" value="GroES-like"/>
    <property type="match status" value="1"/>
</dbReference>
<dbReference type="HOGENOM" id="CLU_026673_3_4_2"/>
<evidence type="ECO:0000259" key="2">
    <source>
        <dbReference type="SMART" id="SM00829"/>
    </source>
</evidence>
<proteinExistence type="predicted"/>
<dbReference type="Proteomes" id="UP000003980">
    <property type="component" value="Unassembled WGS sequence"/>
</dbReference>
<organism evidence="3 4">
    <name type="scientific">Metallosphaera yellowstonensis MK1</name>
    <dbReference type="NCBI Taxonomy" id="671065"/>
    <lineage>
        <taxon>Archaea</taxon>
        <taxon>Thermoproteota</taxon>
        <taxon>Thermoprotei</taxon>
        <taxon>Sulfolobales</taxon>
        <taxon>Sulfolobaceae</taxon>
        <taxon>Metallosphaera</taxon>
    </lineage>
</organism>
<evidence type="ECO:0000313" key="3">
    <source>
        <dbReference type="EMBL" id="EHP70293.1"/>
    </source>
</evidence>
<dbReference type="InterPro" id="IPR011032">
    <property type="entry name" value="GroES-like_sf"/>
</dbReference>
<dbReference type="PANTHER" id="PTHR44154:SF1">
    <property type="entry name" value="QUINONE OXIDOREDUCTASE"/>
    <property type="match status" value="1"/>
</dbReference>
<dbReference type="EMBL" id="JH597761">
    <property type="protein sequence ID" value="EHP70293.1"/>
    <property type="molecule type" value="Genomic_DNA"/>
</dbReference>
<feature type="domain" description="Enoyl reductase (ER)" evidence="2">
    <location>
        <begin position="10"/>
        <end position="342"/>
    </location>
</feature>
<gene>
    <name evidence="3" type="ORF">MetMK1DRAFT_00007950</name>
</gene>
<dbReference type="InterPro" id="IPR051603">
    <property type="entry name" value="Zinc-ADH_QOR/CCCR"/>
</dbReference>
<dbReference type="SUPFAM" id="SSF51735">
    <property type="entry name" value="NAD(P)-binding Rossmann-fold domains"/>
    <property type="match status" value="1"/>
</dbReference>
<dbReference type="Pfam" id="PF00107">
    <property type="entry name" value="ADH_zinc_N"/>
    <property type="match status" value="1"/>
</dbReference>
<keyword evidence="1" id="KW-0521">NADP</keyword>
<dbReference type="PANTHER" id="PTHR44154">
    <property type="entry name" value="QUINONE OXIDOREDUCTASE"/>
    <property type="match status" value="1"/>
</dbReference>
<dbReference type="Pfam" id="PF08240">
    <property type="entry name" value="ADH_N"/>
    <property type="match status" value="1"/>
</dbReference>
<sequence length="345" mass="37357">MKAAFINKYGGPDVIEYGELPDPKVNSNDVLVRVKAASVNELDGVVRIGGYKQFVKKFPHILGIDFSGVVEKVGSNVKNISEGERVMGYPIIHDNSCEFCKSGMEHLCLSLAIVGREIDGSYAQLISVPSGNVIQTNLGYVQAAASQLSLLTAWHALTKRVQLKQGMKVFIWGGSGGVGTFAIQIAKLLGAEVITAAGEDWKVSKLKELGTDFVINYKEQDVVGEVMKYTGGKGCDLVFDSIAPGGTLSTSVRMVKKGGTMIVLGTGVKESDLISINLRIFYVNYITMHGTLAGSKKDLLEATRLIRDGKIKPVVDSVMKLEEVREAHRKLDEGKKFGKIILDTS</sequence>
<evidence type="ECO:0000256" key="1">
    <source>
        <dbReference type="ARBA" id="ARBA00022857"/>
    </source>
</evidence>
<name>H2C222_9CREN</name>
<reference evidence="3 4" key="1">
    <citation type="submission" date="2012-01" db="EMBL/GenBank/DDBJ databases">
        <title>Improved High-Quality Draft sequence of Metallosphaera yellowstonensis MK1.</title>
        <authorList>
            <consortium name="US DOE Joint Genome Institute"/>
            <person name="Lucas S."/>
            <person name="Han J."/>
            <person name="Cheng J.-F."/>
            <person name="Goodwin L."/>
            <person name="Pitluck S."/>
            <person name="Peters L."/>
            <person name="Teshima H."/>
            <person name="Detter J.C."/>
            <person name="Han C."/>
            <person name="Tapia R."/>
            <person name="Land M."/>
            <person name="Hauser L."/>
            <person name="Kyrpides N."/>
            <person name="Kozubal M."/>
            <person name="Macur R.E."/>
            <person name="Jay Z."/>
            <person name="Inskeep W."/>
            <person name="Woyke T."/>
        </authorList>
    </citation>
    <scope>NUCLEOTIDE SEQUENCE [LARGE SCALE GENOMIC DNA]</scope>
    <source>
        <strain evidence="3 4">MK1</strain>
    </source>
</reference>
<dbReference type="InterPro" id="IPR013154">
    <property type="entry name" value="ADH-like_N"/>
</dbReference>
<accession>H2C222</accession>
<dbReference type="STRING" id="671065.MetMK1DRAFT_00007950"/>
<dbReference type="Gene3D" id="3.90.180.10">
    <property type="entry name" value="Medium-chain alcohol dehydrogenases, catalytic domain"/>
    <property type="match status" value="1"/>
</dbReference>
<dbReference type="InterPro" id="IPR020843">
    <property type="entry name" value="ER"/>
</dbReference>
<evidence type="ECO:0000313" key="4">
    <source>
        <dbReference type="Proteomes" id="UP000003980"/>
    </source>
</evidence>
<dbReference type="OrthoDB" id="73567at2157"/>
<keyword evidence="4" id="KW-1185">Reference proteome</keyword>
<dbReference type="AlphaFoldDB" id="H2C222"/>
<dbReference type="InterPro" id="IPR013149">
    <property type="entry name" value="ADH-like_C"/>
</dbReference>
<dbReference type="eggNOG" id="arCOG01458">
    <property type="taxonomic scope" value="Archaea"/>
</dbReference>
<protein>
    <submittedName>
        <fullName evidence="3">Zn-dependent oxidoreductase, NADPH:quinone reductase</fullName>
    </submittedName>
</protein>
<dbReference type="InterPro" id="IPR036291">
    <property type="entry name" value="NAD(P)-bd_dom_sf"/>
</dbReference>